<dbReference type="Gene3D" id="2.170.270.10">
    <property type="entry name" value="SET domain"/>
    <property type="match status" value="1"/>
</dbReference>
<keyword evidence="2" id="KW-1185">Reference proteome</keyword>
<dbReference type="Proteomes" id="UP001219518">
    <property type="component" value="Unassembled WGS sequence"/>
</dbReference>
<dbReference type="InterPro" id="IPR040415">
    <property type="entry name" value="SETD9"/>
</dbReference>
<reference evidence="1" key="1">
    <citation type="submission" date="2021-07" db="EMBL/GenBank/DDBJ databases">
        <authorList>
            <person name="Catto M.A."/>
            <person name="Jacobson A."/>
            <person name="Kennedy G."/>
            <person name="Labadie P."/>
            <person name="Hunt B.G."/>
            <person name="Srinivasan R."/>
        </authorList>
    </citation>
    <scope>NUCLEOTIDE SEQUENCE</scope>
    <source>
        <strain evidence="1">PL_HMW_Pooled</strain>
        <tissue evidence="1">Head</tissue>
    </source>
</reference>
<dbReference type="PANTHER" id="PTHR33524">
    <property type="entry name" value="C5ORF35"/>
    <property type="match status" value="1"/>
</dbReference>
<name>A0AAE1GVS8_9NEOP</name>
<proteinExistence type="predicted"/>
<evidence type="ECO:0000313" key="2">
    <source>
        <dbReference type="Proteomes" id="UP001219518"/>
    </source>
</evidence>
<sequence length="257" mass="28952">MGKKSLIDLWKSYRHRFVPWMATNIKASSKREVAAAADKIATDERLKDIIIQLSLSLHKEIKSAPTANGEAVMLNTLGYSVQRCKSYIQDAGTGVVVTAGSAQRGDFIAFYPGTLYRRFEPLFLPSIGNHFIIRCVDGIHVDGNDRFLSKTIFRSCVNRDSFGHYHAADISWMSHNPSVPWNVGQYVNNGSDQYPANVAYQELDLRDFPPELDYLLPNIWFSGSRGRHLRTVVLVATRDIHKGDEIYSNYVTLVHGS</sequence>
<protein>
    <submittedName>
        <fullName evidence="1">SET domain-containing protein 9</fullName>
    </submittedName>
</protein>
<dbReference type="InterPro" id="IPR046341">
    <property type="entry name" value="SET_dom_sf"/>
</dbReference>
<evidence type="ECO:0000313" key="1">
    <source>
        <dbReference type="EMBL" id="KAK3909899.1"/>
    </source>
</evidence>
<accession>A0AAE1GVS8</accession>
<dbReference type="SUPFAM" id="SSF82199">
    <property type="entry name" value="SET domain"/>
    <property type="match status" value="1"/>
</dbReference>
<comment type="caution">
    <text evidence="1">The sequence shown here is derived from an EMBL/GenBank/DDBJ whole genome shotgun (WGS) entry which is preliminary data.</text>
</comment>
<organism evidence="1 2">
    <name type="scientific">Frankliniella fusca</name>
    <dbReference type="NCBI Taxonomy" id="407009"/>
    <lineage>
        <taxon>Eukaryota</taxon>
        <taxon>Metazoa</taxon>
        <taxon>Ecdysozoa</taxon>
        <taxon>Arthropoda</taxon>
        <taxon>Hexapoda</taxon>
        <taxon>Insecta</taxon>
        <taxon>Pterygota</taxon>
        <taxon>Neoptera</taxon>
        <taxon>Paraneoptera</taxon>
        <taxon>Thysanoptera</taxon>
        <taxon>Terebrantia</taxon>
        <taxon>Thripoidea</taxon>
        <taxon>Thripidae</taxon>
        <taxon>Frankliniella</taxon>
    </lineage>
</organism>
<gene>
    <name evidence="1" type="ORF">KUF71_019908</name>
</gene>
<dbReference type="AlphaFoldDB" id="A0AAE1GVS8"/>
<dbReference type="EMBL" id="JAHWGI010000134">
    <property type="protein sequence ID" value="KAK3909899.1"/>
    <property type="molecule type" value="Genomic_DNA"/>
</dbReference>
<dbReference type="PANTHER" id="PTHR33524:SF2">
    <property type="entry name" value="SET DOMAIN-CONTAINING PROTEIN 9"/>
    <property type="match status" value="1"/>
</dbReference>
<reference evidence="1" key="2">
    <citation type="journal article" date="2023" name="BMC Genomics">
        <title>Pest status, molecular evolution, and epigenetic factors derived from the genome assembly of Frankliniella fusca, a thysanopteran phytovirus vector.</title>
        <authorList>
            <person name="Catto M.A."/>
            <person name="Labadie P.E."/>
            <person name="Jacobson A.L."/>
            <person name="Kennedy G.G."/>
            <person name="Srinivasan R."/>
            <person name="Hunt B.G."/>
        </authorList>
    </citation>
    <scope>NUCLEOTIDE SEQUENCE</scope>
    <source>
        <strain evidence="1">PL_HMW_Pooled</strain>
    </source>
</reference>
<dbReference type="CDD" id="cd10537">
    <property type="entry name" value="SET_SETD9"/>
    <property type="match status" value="1"/>
</dbReference>